<dbReference type="Proteomes" id="UP000295781">
    <property type="component" value="Chromosome"/>
</dbReference>
<reference evidence="2 3" key="1">
    <citation type="submission" date="2015-09" db="EMBL/GenBank/DDBJ databases">
        <title>Sorangium comparison.</title>
        <authorList>
            <person name="Zaburannyi N."/>
            <person name="Bunk B."/>
            <person name="Overmann J."/>
            <person name="Mueller R."/>
        </authorList>
    </citation>
    <scope>NUCLEOTIDE SEQUENCE [LARGE SCALE GENOMIC DNA]</scope>
    <source>
        <strain evidence="2 3">So ceGT47</strain>
    </source>
</reference>
<accession>A0A4P2PWX1</accession>
<feature type="region of interest" description="Disordered" evidence="1">
    <location>
        <begin position="59"/>
        <end position="96"/>
    </location>
</feature>
<evidence type="ECO:0000313" key="2">
    <source>
        <dbReference type="EMBL" id="AUX21297.1"/>
    </source>
</evidence>
<feature type="region of interest" description="Disordered" evidence="1">
    <location>
        <begin position="1"/>
        <end position="26"/>
    </location>
</feature>
<protein>
    <submittedName>
        <fullName evidence="2">1,4-alpha-glucan-branching protein</fullName>
    </submittedName>
</protein>
<feature type="compositionally biased region" description="Basic residues" evidence="1">
    <location>
        <begin position="83"/>
        <end position="96"/>
    </location>
</feature>
<proteinExistence type="predicted"/>
<sequence>MEARGGRPATVKRTETNGEPGILRVDFPGYSGEETLEEISWDDFFAKFEESNLAFVYQDEKASGEPSTFSKLVSRPDDLGGQKKAKQGKSRSRKAA</sequence>
<gene>
    <name evidence="2" type="ORF">SOCEGT47_017780</name>
</gene>
<name>A0A4P2PWX1_SORCE</name>
<organism evidence="2 3">
    <name type="scientific">Sorangium cellulosum</name>
    <name type="common">Polyangium cellulosum</name>
    <dbReference type="NCBI Taxonomy" id="56"/>
    <lineage>
        <taxon>Bacteria</taxon>
        <taxon>Pseudomonadati</taxon>
        <taxon>Myxococcota</taxon>
        <taxon>Polyangia</taxon>
        <taxon>Polyangiales</taxon>
        <taxon>Polyangiaceae</taxon>
        <taxon>Sorangium</taxon>
    </lineage>
</organism>
<evidence type="ECO:0000313" key="3">
    <source>
        <dbReference type="Proteomes" id="UP000295781"/>
    </source>
</evidence>
<dbReference type="EMBL" id="CP012670">
    <property type="protein sequence ID" value="AUX21297.1"/>
    <property type="molecule type" value="Genomic_DNA"/>
</dbReference>
<dbReference type="AlphaFoldDB" id="A0A4P2PWX1"/>
<evidence type="ECO:0000256" key="1">
    <source>
        <dbReference type="SAM" id="MobiDB-lite"/>
    </source>
</evidence>